<feature type="transmembrane region" description="Helical" evidence="2">
    <location>
        <begin position="84"/>
        <end position="102"/>
    </location>
</feature>
<dbReference type="EMBL" id="CP036525">
    <property type="protein sequence ID" value="QDT03321.1"/>
    <property type="molecule type" value="Genomic_DNA"/>
</dbReference>
<protein>
    <submittedName>
        <fullName evidence="3">Uncharacterized protein</fullName>
    </submittedName>
</protein>
<keyword evidence="2" id="KW-0472">Membrane</keyword>
<reference evidence="3 4" key="1">
    <citation type="submission" date="2019-02" db="EMBL/GenBank/DDBJ databases">
        <title>Deep-cultivation of Planctomycetes and their phenomic and genomic characterization uncovers novel biology.</title>
        <authorList>
            <person name="Wiegand S."/>
            <person name="Jogler M."/>
            <person name="Boedeker C."/>
            <person name="Pinto D."/>
            <person name="Vollmers J."/>
            <person name="Rivas-Marin E."/>
            <person name="Kohn T."/>
            <person name="Peeters S.H."/>
            <person name="Heuer A."/>
            <person name="Rast P."/>
            <person name="Oberbeckmann S."/>
            <person name="Bunk B."/>
            <person name="Jeske O."/>
            <person name="Meyerdierks A."/>
            <person name="Storesund J.E."/>
            <person name="Kallscheuer N."/>
            <person name="Luecker S."/>
            <person name="Lage O.M."/>
            <person name="Pohl T."/>
            <person name="Merkel B.J."/>
            <person name="Hornburger P."/>
            <person name="Mueller R.-W."/>
            <person name="Bruemmer F."/>
            <person name="Labrenz M."/>
            <person name="Spormann A.M."/>
            <person name="Op den Camp H."/>
            <person name="Overmann J."/>
            <person name="Amann R."/>
            <person name="Jetten M.S.M."/>
            <person name="Mascher T."/>
            <person name="Medema M.H."/>
            <person name="Devos D.P."/>
            <person name="Kaster A.-K."/>
            <person name="Ovreas L."/>
            <person name="Rohde M."/>
            <person name="Galperin M.Y."/>
            <person name="Jogler C."/>
        </authorList>
    </citation>
    <scope>NUCLEOTIDE SEQUENCE [LARGE SCALE GENOMIC DNA]</scope>
    <source>
        <strain evidence="3 4">K22_7</strain>
    </source>
</reference>
<gene>
    <name evidence="3" type="ORF">K227x_17030</name>
</gene>
<evidence type="ECO:0000313" key="4">
    <source>
        <dbReference type="Proteomes" id="UP000318538"/>
    </source>
</evidence>
<organism evidence="3 4">
    <name type="scientific">Rubripirellula lacrimiformis</name>
    <dbReference type="NCBI Taxonomy" id="1930273"/>
    <lineage>
        <taxon>Bacteria</taxon>
        <taxon>Pseudomonadati</taxon>
        <taxon>Planctomycetota</taxon>
        <taxon>Planctomycetia</taxon>
        <taxon>Pirellulales</taxon>
        <taxon>Pirellulaceae</taxon>
        <taxon>Rubripirellula</taxon>
    </lineage>
</organism>
<keyword evidence="2" id="KW-0812">Transmembrane</keyword>
<evidence type="ECO:0000313" key="3">
    <source>
        <dbReference type="EMBL" id="QDT03321.1"/>
    </source>
</evidence>
<dbReference type="KEGG" id="rlc:K227x_17030"/>
<feature type="transmembrane region" description="Helical" evidence="2">
    <location>
        <begin position="123"/>
        <end position="142"/>
    </location>
</feature>
<feature type="compositionally biased region" description="Polar residues" evidence="1">
    <location>
        <begin position="197"/>
        <end position="206"/>
    </location>
</feature>
<evidence type="ECO:0000256" key="2">
    <source>
        <dbReference type="SAM" id="Phobius"/>
    </source>
</evidence>
<name>A0A517N868_9BACT</name>
<sequence>MVTPSPQPRDPERSLTFEMNPYLPTHVDSDTITRPVYRTSRTFLEAALIGLSMSFIAPVGNATYCDLILGMPFSTTVWGMLRGLIPLAVFCVILAVGCSVLLPQSMSRVLSRHQRTIPVVANSLLYSIYFSMLGFGFVRGGISVLGYYASFYALAPALIAGFGALTHITLRPCRSSDQRTLGGEPSGATKDRASGFANGNFTPGRR</sequence>
<dbReference type="AlphaFoldDB" id="A0A517N868"/>
<proteinExistence type="predicted"/>
<feature type="region of interest" description="Disordered" evidence="1">
    <location>
        <begin position="176"/>
        <end position="206"/>
    </location>
</feature>
<evidence type="ECO:0000256" key="1">
    <source>
        <dbReference type="SAM" id="MobiDB-lite"/>
    </source>
</evidence>
<feature type="transmembrane region" description="Helical" evidence="2">
    <location>
        <begin position="148"/>
        <end position="170"/>
    </location>
</feature>
<accession>A0A517N868</accession>
<keyword evidence="4" id="KW-1185">Reference proteome</keyword>
<feature type="transmembrane region" description="Helical" evidence="2">
    <location>
        <begin position="43"/>
        <end position="64"/>
    </location>
</feature>
<dbReference type="Proteomes" id="UP000318538">
    <property type="component" value="Chromosome"/>
</dbReference>
<keyword evidence="2" id="KW-1133">Transmembrane helix</keyword>